<reference evidence="2" key="1">
    <citation type="journal article" date="2020" name="mSystems">
        <title>Genome- and Community-Level Interaction Insights into Carbon Utilization and Element Cycling Functions of Hydrothermarchaeota in Hydrothermal Sediment.</title>
        <authorList>
            <person name="Zhou Z."/>
            <person name="Liu Y."/>
            <person name="Xu W."/>
            <person name="Pan J."/>
            <person name="Luo Z.H."/>
            <person name="Li M."/>
        </authorList>
    </citation>
    <scope>NUCLEOTIDE SEQUENCE [LARGE SCALE GENOMIC DNA]</scope>
    <source>
        <strain evidence="2">SpSt-26</strain>
    </source>
</reference>
<accession>A0A7J2TKI8</accession>
<dbReference type="InterPro" id="IPR023801">
    <property type="entry name" value="His_deacetylse_dom"/>
</dbReference>
<dbReference type="GO" id="GO:0004407">
    <property type="term" value="F:histone deacetylase activity"/>
    <property type="evidence" value="ECO:0007669"/>
    <property type="project" value="TreeGrafter"/>
</dbReference>
<dbReference type="PRINTS" id="PR01270">
    <property type="entry name" value="HDASUPER"/>
</dbReference>
<dbReference type="AlphaFoldDB" id="A0A7J2TKI8"/>
<dbReference type="Pfam" id="PF00850">
    <property type="entry name" value="Hist_deacetyl"/>
    <property type="match status" value="2"/>
</dbReference>
<dbReference type="Gene3D" id="3.40.800.20">
    <property type="entry name" value="Histone deacetylase domain"/>
    <property type="match status" value="2"/>
</dbReference>
<gene>
    <name evidence="2" type="ORF">ENP88_06165</name>
</gene>
<evidence type="ECO:0000313" key="2">
    <source>
        <dbReference type="EMBL" id="HEH35716.1"/>
    </source>
</evidence>
<sequence length="242" mass="27529">MKIVFHPEFYRVYTSDPAAEAGRMEAIVQELRDYEFLKPERAKEEDVLLVHTKMHYEYVKSDEDVFEVAMLAVGGAILASEISFKEPAFALIRPPGHHASPDSSWGFCYFNNIAIAVKKLLAGKRIEKAAIVDFDLHYGDGTANVFRWDPKVKYHHMSGANIEGVVEFLEKSEYDIIAVSAGFDKHKEDWGGILETEDYRELGKIFKEFSERRGVGRFAVLEGGYNHRVLGKNVRAFVKGFE</sequence>
<dbReference type="GO" id="GO:0040029">
    <property type="term" value="P:epigenetic regulation of gene expression"/>
    <property type="evidence" value="ECO:0007669"/>
    <property type="project" value="TreeGrafter"/>
</dbReference>
<protein>
    <submittedName>
        <fullName evidence="2">Histone deacetylase family protein</fullName>
    </submittedName>
</protein>
<dbReference type="SUPFAM" id="SSF52768">
    <property type="entry name" value="Arginase/deacetylase"/>
    <property type="match status" value="1"/>
</dbReference>
<dbReference type="PANTHER" id="PTHR10625">
    <property type="entry name" value="HISTONE DEACETYLASE HDAC1-RELATED"/>
    <property type="match status" value="1"/>
</dbReference>
<comment type="caution">
    <text evidence="2">The sequence shown here is derived from an EMBL/GenBank/DDBJ whole genome shotgun (WGS) entry which is preliminary data.</text>
</comment>
<dbReference type="InterPro" id="IPR023696">
    <property type="entry name" value="Ureohydrolase_dom_sf"/>
</dbReference>
<proteinExistence type="predicted"/>
<dbReference type="InterPro" id="IPR000286">
    <property type="entry name" value="HDACs"/>
</dbReference>
<evidence type="ECO:0000259" key="1">
    <source>
        <dbReference type="Pfam" id="PF00850"/>
    </source>
</evidence>
<feature type="domain" description="Histone deacetylase" evidence="1">
    <location>
        <begin position="165"/>
        <end position="239"/>
    </location>
</feature>
<organism evidence="2">
    <name type="scientific">Archaeoglobus fulgidus</name>
    <dbReference type="NCBI Taxonomy" id="2234"/>
    <lineage>
        <taxon>Archaea</taxon>
        <taxon>Methanobacteriati</taxon>
        <taxon>Methanobacteriota</taxon>
        <taxon>Archaeoglobi</taxon>
        <taxon>Archaeoglobales</taxon>
        <taxon>Archaeoglobaceae</taxon>
        <taxon>Archaeoglobus</taxon>
    </lineage>
</organism>
<feature type="domain" description="Histone deacetylase" evidence="1">
    <location>
        <begin position="23"/>
        <end position="155"/>
    </location>
</feature>
<dbReference type="InterPro" id="IPR037138">
    <property type="entry name" value="His_deacetylse_dom_sf"/>
</dbReference>
<dbReference type="EMBL" id="DSLA01000095">
    <property type="protein sequence ID" value="HEH35716.1"/>
    <property type="molecule type" value="Genomic_DNA"/>
</dbReference>
<dbReference type="PANTHER" id="PTHR10625:SF10">
    <property type="entry name" value="HISTONE DEACETYLASE HDAC1"/>
    <property type="match status" value="1"/>
</dbReference>
<name>A0A7J2TKI8_ARCFL</name>